<name>A0A2N8HG75_9BACT</name>
<proteinExistence type="predicted"/>
<sequence length="186" mass="20568">MPLQEQQKPAAFPADFIRTLMKIPPRFHVAQEPAVWPLPAPLMGLLLDADPDERQVAEHLAHGELYVARSRGLLAGAIVIRRTADDTWEIMNCSVSPEHRRQGCGTALVLHALDVIRDKGARYAELGTSDASPGPMALYESCGFRTAGVIKNHFTDNYPEPVWDNGVQCIDMIRMRADLAPSAQKE</sequence>
<reference evidence="3 4" key="1">
    <citation type="journal article" date="2017" name="BMC Genomics">
        <title>Genome sequencing of 39 Akkermansia muciniphila isolates reveals its population structure, genomic and functional diverisity, and global distribution in mammalian gut microbiotas.</title>
        <authorList>
            <person name="Guo X."/>
            <person name="Li S."/>
            <person name="Zhang J."/>
            <person name="Wu F."/>
            <person name="Li X."/>
            <person name="Wu D."/>
            <person name="Zhang M."/>
            <person name="Ou Z."/>
            <person name="Jie Z."/>
            <person name="Yan Q."/>
            <person name="Li P."/>
            <person name="Yi J."/>
            <person name="Peng Y."/>
        </authorList>
    </citation>
    <scope>NUCLEOTIDE SEQUENCE [LARGE SCALE GENOMIC DNA]</scope>
    <source>
        <strain evidence="3 4">GP24</strain>
    </source>
</reference>
<dbReference type="PANTHER" id="PTHR13947:SF37">
    <property type="entry name" value="LD18367P"/>
    <property type="match status" value="1"/>
</dbReference>
<dbReference type="Gene3D" id="3.40.630.30">
    <property type="match status" value="1"/>
</dbReference>
<evidence type="ECO:0000313" key="3">
    <source>
        <dbReference type="EMBL" id="PNC19760.1"/>
    </source>
</evidence>
<protein>
    <submittedName>
        <fullName evidence="3">GNAT family N-acetyltransferase</fullName>
    </submittedName>
</protein>
<dbReference type="PANTHER" id="PTHR13947">
    <property type="entry name" value="GNAT FAMILY N-ACETYLTRANSFERASE"/>
    <property type="match status" value="1"/>
</dbReference>
<dbReference type="AlphaFoldDB" id="A0A2N8HG75"/>
<dbReference type="InterPro" id="IPR016181">
    <property type="entry name" value="Acyl_CoA_acyltransferase"/>
</dbReference>
<feature type="domain" description="N-acetyltransferase" evidence="2">
    <location>
        <begin position="21"/>
        <end position="165"/>
    </location>
</feature>
<dbReference type="CDD" id="cd04301">
    <property type="entry name" value="NAT_SF"/>
    <property type="match status" value="1"/>
</dbReference>
<dbReference type="PROSITE" id="PS51186">
    <property type="entry name" value="GNAT"/>
    <property type="match status" value="1"/>
</dbReference>
<dbReference type="Pfam" id="PF00583">
    <property type="entry name" value="Acetyltransf_1"/>
    <property type="match status" value="1"/>
</dbReference>
<gene>
    <name evidence="3" type="ORF">CXU22_01755</name>
</gene>
<comment type="caution">
    <text evidence="3">The sequence shown here is derived from an EMBL/GenBank/DDBJ whole genome shotgun (WGS) entry which is preliminary data.</text>
</comment>
<dbReference type="Proteomes" id="UP000236000">
    <property type="component" value="Unassembled WGS sequence"/>
</dbReference>
<dbReference type="OrthoDB" id="9813917at2"/>
<dbReference type="GO" id="GO:0008080">
    <property type="term" value="F:N-acetyltransferase activity"/>
    <property type="evidence" value="ECO:0007669"/>
    <property type="project" value="InterPro"/>
</dbReference>
<organism evidence="3 4">
    <name type="scientific">Akkermansia muciniphila</name>
    <dbReference type="NCBI Taxonomy" id="239935"/>
    <lineage>
        <taxon>Bacteria</taxon>
        <taxon>Pseudomonadati</taxon>
        <taxon>Verrucomicrobiota</taxon>
        <taxon>Verrucomicrobiia</taxon>
        <taxon>Verrucomicrobiales</taxon>
        <taxon>Akkermansiaceae</taxon>
        <taxon>Akkermansia</taxon>
    </lineage>
</organism>
<dbReference type="InterPro" id="IPR050769">
    <property type="entry name" value="NAT_camello-type"/>
</dbReference>
<dbReference type="SUPFAM" id="SSF55729">
    <property type="entry name" value="Acyl-CoA N-acyltransferases (Nat)"/>
    <property type="match status" value="1"/>
</dbReference>
<evidence type="ECO:0000256" key="1">
    <source>
        <dbReference type="ARBA" id="ARBA00022679"/>
    </source>
</evidence>
<dbReference type="EMBL" id="PJKA01000003">
    <property type="protein sequence ID" value="PNC19760.1"/>
    <property type="molecule type" value="Genomic_DNA"/>
</dbReference>
<accession>A0A2N8HG75</accession>
<evidence type="ECO:0000313" key="4">
    <source>
        <dbReference type="Proteomes" id="UP000236000"/>
    </source>
</evidence>
<keyword evidence="1 3" id="KW-0808">Transferase</keyword>
<dbReference type="InterPro" id="IPR000182">
    <property type="entry name" value="GNAT_dom"/>
</dbReference>
<evidence type="ECO:0000259" key="2">
    <source>
        <dbReference type="PROSITE" id="PS51186"/>
    </source>
</evidence>